<gene>
    <name evidence="1" type="ORF">EI555_006028</name>
</gene>
<comment type="caution">
    <text evidence="1">The sequence shown here is derived from an EMBL/GenBank/DDBJ whole genome shotgun (WGS) entry which is preliminary data.</text>
</comment>
<dbReference type="AlphaFoldDB" id="A0A4U1ECP5"/>
<reference evidence="2" key="1">
    <citation type="journal article" date="2019" name="IScience">
        <title>Narwhal Genome Reveals Long-Term Low Genetic Diversity despite Current Large Abundance Size.</title>
        <authorList>
            <person name="Westbury M.V."/>
            <person name="Petersen B."/>
            <person name="Garde E."/>
            <person name="Heide-Jorgensen M.P."/>
            <person name="Lorenzen E.D."/>
        </authorList>
    </citation>
    <scope>NUCLEOTIDE SEQUENCE [LARGE SCALE GENOMIC DNA]</scope>
</reference>
<dbReference type="EMBL" id="RWIC01002270">
    <property type="protein sequence ID" value="TKC33859.1"/>
    <property type="molecule type" value="Genomic_DNA"/>
</dbReference>
<dbReference type="Proteomes" id="UP000308365">
    <property type="component" value="Unassembled WGS sequence"/>
</dbReference>
<proteinExistence type="predicted"/>
<accession>A0A4U1ECP5</accession>
<protein>
    <submittedName>
        <fullName evidence="1">Uncharacterized protein</fullName>
    </submittedName>
</protein>
<name>A0A4U1ECP5_MONMO</name>
<organism evidence="1 2">
    <name type="scientific">Monodon monoceros</name>
    <name type="common">Narwhal</name>
    <name type="synonym">Ceratodon monodon</name>
    <dbReference type="NCBI Taxonomy" id="40151"/>
    <lineage>
        <taxon>Eukaryota</taxon>
        <taxon>Metazoa</taxon>
        <taxon>Chordata</taxon>
        <taxon>Craniata</taxon>
        <taxon>Vertebrata</taxon>
        <taxon>Euteleostomi</taxon>
        <taxon>Mammalia</taxon>
        <taxon>Eutheria</taxon>
        <taxon>Laurasiatheria</taxon>
        <taxon>Artiodactyla</taxon>
        <taxon>Whippomorpha</taxon>
        <taxon>Cetacea</taxon>
        <taxon>Odontoceti</taxon>
        <taxon>Monodontidae</taxon>
        <taxon>Monodon</taxon>
    </lineage>
</organism>
<evidence type="ECO:0000313" key="1">
    <source>
        <dbReference type="EMBL" id="TKC33859.1"/>
    </source>
</evidence>
<evidence type="ECO:0000313" key="2">
    <source>
        <dbReference type="Proteomes" id="UP000308365"/>
    </source>
</evidence>
<sequence>EKTFYQSKLLKSMPVSYIGVINLRCSNLTYRTVAVIRLPATLHFAKKFMALYKQAYITKQGYALLLSDLQQEFIDCSCHYKTCKQAPSTAPAISKVHKGRGNCKHQMKGITVSTC</sequence>
<feature type="non-terminal residue" evidence="1">
    <location>
        <position position="1"/>
    </location>
</feature>